<sequence length="110" mass="11739">MRRRSVVKAAVGGGVLLSAATLTAADAAAEYTEHYQGRRITVAGTERQPVVRVDGRPLHVMRLSEGKYLSALCHYEFAPTPLAAARRAVEELRGAQLLPQAPGHVHGGEA</sequence>
<name>A0ABQ3RF22_STRRR</name>
<dbReference type="Gene3D" id="3.30.1880.10">
    <property type="entry name" value="protein ne1242 domain like"/>
    <property type="match status" value="1"/>
</dbReference>
<feature type="chain" id="PRO_5045315431" description="Tyrosinase co-factor MelC1" evidence="3">
    <location>
        <begin position="25"/>
        <end position="110"/>
    </location>
</feature>
<evidence type="ECO:0000313" key="5">
    <source>
        <dbReference type="Proteomes" id="UP000646738"/>
    </source>
</evidence>
<evidence type="ECO:0008006" key="6">
    <source>
        <dbReference type="Google" id="ProtNLM"/>
    </source>
</evidence>
<dbReference type="Proteomes" id="UP000646738">
    <property type="component" value="Unassembled WGS sequence"/>
</dbReference>
<dbReference type="EMBL" id="BNEA01000015">
    <property type="protein sequence ID" value="GHI54426.1"/>
    <property type="molecule type" value="Genomic_DNA"/>
</dbReference>
<evidence type="ECO:0000256" key="1">
    <source>
        <dbReference type="ARBA" id="ARBA00022729"/>
    </source>
</evidence>
<evidence type="ECO:0000313" key="4">
    <source>
        <dbReference type="EMBL" id="GHI54426.1"/>
    </source>
</evidence>
<feature type="signal peptide" evidence="3">
    <location>
        <begin position="1"/>
        <end position="24"/>
    </location>
</feature>
<gene>
    <name evidence="4" type="ORF">Srubr_42720</name>
</gene>
<reference evidence="5" key="1">
    <citation type="submission" date="2023-07" db="EMBL/GenBank/DDBJ databases">
        <title>Whole genome shotgun sequence of Streptomyces achromogenes subsp. rubradiris NBRC 14000.</title>
        <authorList>
            <person name="Komaki H."/>
            <person name="Tamura T."/>
        </authorList>
    </citation>
    <scope>NUCLEOTIDE SEQUENCE [LARGE SCALE GENOMIC DNA]</scope>
    <source>
        <strain evidence="5">NBRC 14000</strain>
    </source>
</reference>
<dbReference type="InterPro" id="IPR010928">
    <property type="entry name" value="MelC1"/>
</dbReference>
<evidence type="ECO:0000256" key="2">
    <source>
        <dbReference type="ARBA" id="ARBA00023008"/>
    </source>
</evidence>
<comment type="caution">
    <text evidence="4">The sequence shown here is derived from an EMBL/GenBank/DDBJ whole genome shotgun (WGS) entry which is preliminary data.</text>
</comment>
<keyword evidence="2" id="KW-0186">Copper</keyword>
<keyword evidence="5" id="KW-1185">Reference proteome</keyword>
<dbReference type="Pfam" id="PF06236">
    <property type="entry name" value="MelC1"/>
    <property type="match status" value="1"/>
</dbReference>
<keyword evidence="1 3" id="KW-0732">Signal</keyword>
<organism evidence="4 5">
    <name type="scientific">Streptomyces rubradiris</name>
    <name type="common">Streptomyces achromogenes subsp. rubradiris</name>
    <dbReference type="NCBI Taxonomy" id="285531"/>
    <lineage>
        <taxon>Bacteria</taxon>
        <taxon>Bacillati</taxon>
        <taxon>Actinomycetota</taxon>
        <taxon>Actinomycetes</taxon>
        <taxon>Kitasatosporales</taxon>
        <taxon>Streptomycetaceae</taxon>
        <taxon>Streptomyces</taxon>
    </lineage>
</organism>
<evidence type="ECO:0000256" key="3">
    <source>
        <dbReference type="SAM" id="SignalP"/>
    </source>
</evidence>
<dbReference type="RefSeq" id="WP_229926456.1">
    <property type="nucleotide sequence ID" value="NZ_BNCB01000002.1"/>
</dbReference>
<protein>
    <recommendedName>
        <fullName evidence="6">Tyrosinase co-factor MelC1</fullName>
    </recommendedName>
</protein>
<dbReference type="InterPro" id="IPR023199">
    <property type="entry name" value="GriE/MELC1_sf"/>
</dbReference>
<accession>A0ABQ3RF22</accession>
<proteinExistence type="predicted"/>